<dbReference type="EMBL" id="OZ034820">
    <property type="protein sequence ID" value="CAL1399836.1"/>
    <property type="molecule type" value="Genomic_DNA"/>
</dbReference>
<protein>
    <submittedName>
        <fullName evidence="1">Uncharacterized protein</fullName>
    </submittedName>
</protein>
<dbReference type="Proteomes" id="UP001497516">
    <property type="component" value="Chromosome 7"/>
</dbReference>
<sequence length="81" mass="8750">MTPSPLPALLDDRAPRAIVRDSIVSPRRFLSDIAISHPRRPQASARLPSPSLPSPFSPFPALGMSPFALLRGRRRASASPP</sequence>
<keyword evidence="2" id="KW-1185">Reference proteome</keyword>
<dbReference type="AlphaFoldDB" id="A0AAV2FNA5"/>
<gene>
    <name evidence="1" type="ORF">LTRI10_LOCUS40003</name>
</gene>
<proteinExistence type="predicted"/>
<accession>A0AAV2FNA5</accession>
<organism evidence="1 2">
    <name type="scientific">Linum trigynum</name>
    <dbReference type="NCBI Taxonomy" id="586398"/>
    <lineage>
        <taxon>Eukaryota</taxon>
        <taxon>Viridiplantae</taxon>
        <taxon>Streptophyta</taxon>
        <taxon>Embryophyta</taxon>
        <taxon>Tracheophyta</taxon>
        <taxon>Spermatophyta</taxon>
        <taxon>Magnoliopsida</taxon>
        <taxon>eudicotyledons</taxon>
        <taxon>Gunneridae</taxon>
        <taxon>Pentapetalae</taxon>
        <taxon>rosids</taxon>
        <taxon>fabids</taxon>
        <taxon>Malpighiales</taxon>
        <taxon>Linaceae</taxon>
        <taxon>Linum</taxon>
    </lineage>
</organism>
<reference evidence="1 2" key="1">
    <citation type="submission" date="2024-04" db="EMBL/GenBank/DDBJ databases">
        <authorList>
            <person name="Fracassetti M."/>
        </authorList>
    </citation>
    <scope>NUCLEOTIDE SEQUENCE [LARGE SCALE GENOMIC DNA]</scope>
</reference>
<evidence type="ECO:0000313" key="2">
    <source>
        <dbReference type="Proteomes" id="UP001497516"/>
    </source>
</evidence>
<name>A0AAV2FNA5_9ROSI</name>
<evidence type="ECO:0000313" key="1">
    <source>
        <dbReference type="EMBL" id="CAL1399836.1"/>
    </source>
</evidence>